<evidence type="ECO:0008006" key="4">
    <source>
        <dbReference type="Google" id="ProtNLM"/>
    </source>
</evidence>
<dbReference type="AlphaFoldDB" id="A0A4U7KY05"/>
<dbReference type="KEGG" id="sgra:EX895_003303"/>
<sequence length="482" mass="51379">MQPLHPYAPTVVVDGAILPVADYVELNGFNLASHTTALEQSVLGKPHLMLNDNALAWQPPTVCGKRSRSSSDASSSASSLSAATFHASVFSPGNEGSESAFDSQTSASEQTPSSRKSSMNQGVVSQQQFEHLATWRDDILAASEAERCAKRIRDLQGEVVRLASEVVSVASQPAAQPAEPCGEAVAAPAAPSVISPASSSSSSVEGSKTALVDCLVDAACRTLDRVWNASVPNSSCDMAKGKNALPLQVFVRETLRRGRSSCSTLQAALLYCVRLGEAAESSKQFSLKESTRGDSEIQVETQASSPLFGMTKEELCLIRCPRRMFLASIITAAKFVQDRCYSNKAWSKISGLPVKDLGKLERAFLKAIDYRLVVSESDWVKWTAELKRAHAAQNAIATAPADEVSGATGRRSSLSRSQSDNVTGAAIAHDTELRAVSPGLPPQVQPKYRLLGVDSRQQQQCAPVADIALPFPRAASFVSAEL</sequence>
<dbReference type="CDD" id="cd20557">
    <property type="entry name" value="CYCLIN_ScPCL1-like"/>
    <property type="match status" value="1"/>
</dbReference>
<evidence type="ECO:0000313" key="2">
    <source>
        <dbReference type="EMBL" id="TKY87722.1"/>
    </source>
</evidence>
<feature type="region of interest" description="Disordered" evidence="1">
    <location>
        <begin position="93"/>
        <end position="123"/>
    </location>
</feature>
<organism evidence="2 3">
    <name type="scientific">Sporisorium graminicola</name>
    <dbReference type="NCBI Taxonomy" id="280036"/>
    <lineage>
        <taxon>Eukaryota</taxon>
        <taxon>Fungi</taxon>
        <taxon>Dikarya</taxon>
        <taxon>Basidiomycota</taxon>
        <taxon>Ustilaginomycotina</taxon>
        <taxon>Ustilaginomycetes</taxon>
        <taxon>Ustilaginales</taxon>
        <taxon>Ustilaginaceae</taxon>
        <taxon>Sporisorium</taxon>
    </lineage>
</organism>
<dbReference type="PANTHER" id="PTHR15615">
    <property type="match status" value="1"/>
</dbReference>
<gene>
    <name evidence="2" type="ORF">EX895_003303</name>
</gene>
<keyword evidence="3" id="KW-1185">Reference proteome</keyword>
<dbReference type="Proteomes" id="UP000306050">
    <property type="component" value="Chromosome SGRAM_20"/>
</dbReference>
<feature type="compositionally biased region" description="Polar residues" evidence="1">
    <location>
        <begin position="94"/>
        <end position="123"/>
    </location>
</feature>
<evidence type="ECO:0000313" key="3">
    <source>
        <dbReference type="Proteomes" id="UP000306050"/>
    </source>
</evidence>
<dbReference type="GO" id="GO:0016538">
    <property type="term" value="F:cyclin-dependent protein serine/threonine kinase regulator activity"/>
    <property type="evidence" value="ECO:0007669"/>
    <property type="project" value="TreeGrafter"/>
</dbReference>
<dbReference type="OrthoDB" id="286814at2759"/>
<dbReference type="GeneID" id="40726198"/>
<dbReference type="GO" id="GO:0019901">
    <property type="term" value="F:protein kinase binding"/>
    <property type="evidence" value="ECO:0007669"/>
    <property type="project" value="InterPro"/>
</dbReference>
<feature type="compositionally biased region" description="Polar residues" evidence="1">
    <location>
        <begin position="410"/>
        <end position="421"/>
    </location>
</feature>
<dbReference type="Pfam" id="PF08613">
    <property type="entry name" value="Cyclin"/>
    <property type="match status" value="1"/>
</dbReference>
<reference evidence="2 3" key="1">
    <citation type="submission" date="2019-05" db="EMBL/GenBank/DDBJ databases">
        <title>Sporisorium graminicola CBS 10092 draft sequencing and annotation.</title>
        <authorList>
            <person name="Solano-Gonzalez S."/>
            <person name="Caddick M.X."/>
            <person name="Darby A."/>
        </authorList>
    </citation>
    <scope>NUCLEOTIDE SEQUENCE [LARGE SCALE GENOMIC DNA]</scope>
    <source>
        <strain evidence="2 3">CBS 10092</strain>
    </source>
</reference>
<evidence type="ECO:0000256" key="1">
    <source>
        <dbReference type="SAM" id="MobiDB-lite"/>
    </source>
</evidence>
<comment type="caution">
    <text evidence="2">The sequence shown here is derived from an EMBL/GenBank/DDBJ whole genome shotgun (WGS) entry which is preliminary data.</text>
</comment>
<dbReference type="GO" id="GO:0000307">
    <property type="term" value="C:cyclin-dependent protein kinase holoenzyme complex"/>
    <property type="evidence" value="ECO:0007669"/>
    <property type="project" value="TreeGrafter"/>
</dbReference>
<dbReference type="RefSeq" id="XP_029739707.1">
    <property type="nucleotide sequence ID" value="XM_029883901.1"/>
</dbReference>
<proteinExistence type="predicted"/>
<dbReference type="InterPro" id="IPR013922">
    <property type="entry name" value="Cyclin_PHO80-like"/>
</dbReference>
<dbReference type="PANTHER" id="PTHR15615:SF36">
    <property type="entry name" value="PHO85 CYCLIN-5"/>
    <property type="match status" value="1"/>
</dbReference>
<dbReference type="Gene3D" id="1.10.472.10">
    <property type="entry name" value="Cyclin-like"/>
    <property type="match status" value="1"/>
</dbReference>
<protein>
    <recommendedName>
        <fullName evidence="4">Cyclin N-terminal domain-containing protein</fullName>
    </recommendedName>
</protein>
<accession>A0A4U7KY05</accession>
<dbReference type="GO" id="GO:0005634">
    <property type="term" value="C:nucleus"/>
    <property type="evidence" value="ECO:0007669"/>
    <property type="project" value="TreeGrafter"/>
</dbReference>
<feature type="region of interest" description="Disordered" evidence="1">
    <location>
        <begin position="400"/>
        <end position="421"/>
    </location>
</feature>
<dbReference type="EMBL" id="SRRM01000012">
    <property type="protein sequence ID" value="TKY87722.1"/>
    <property type="molecule type" value="Genomic_DNA"/>
</dbReference>
<name>A0A4U7KY05_9BASI</name>